<sequence length="455" mass="49617">MNTIEKENKMGVMPIGRLLFQMSLPMIISMLIQALYNIVDSMYVSQISENALTAVSLVFPIQNLMISIAAGTGVGINALLSKSLGEKEFGKANDVARHGVVLALASSVIFAVAMFFFANPFMAMQTANADPEIFNYGVQYMQICCTLCIGVFTQITMERLLTSTGKTFYTMISQSVGAVINIILDPILIFGYFGLPKMGVAGAAAATVLGQVIGAVLALIFNLKFNKEINISLLKFRPKRAIIGGIYKIGVPSIIMQCIGSVMTFGMNLILMEFSSTAAAVFGVYFKLNSIIFMPIFGLNNGMVPIVAYNYGARHKKRIKKTVQLSVLTACCLMLIGIFCFWLIPDKLLGIFNASADMIAIGVPALRTISLSFIFAGYCIIIGSVLQALGDAVYSMINSLARQMFVLLPAAYILARLFGLSAVWWAIPIAEIVSVTLTTIFYRKVYRRKVQPLPD</sequence>
<feature type="transmembrane region" description="Helical" evidence="13">
    <location>
        <begin position="59"/>
        <end position="80"/>
    </location>
</feature>
<feature type="transmembrane region" description="Helical" evidence="13">
    <location>
        <begin position="400"/>
        <end position="418"/>
    </location>
</feature>
<feature type="transmembrane region" description="Helical" evidence="13">
    <location>
        <begin position="18"/>
        <end position="39"/>
    </location>
</feature>
<dbReference type="InterPro" id="IPR048279">
    <property type="entry name" value="MdtK-like"/>
</dbReference>
<dbReference type="AlphaFoldDB" id="A0A7G9GBR0"/>
<feature type="transmembrane region" description="Helical" evidence="13">
    <location>
        <begin position="323"/>
        <end position="344"/>
    </location>
</feature>
<dbReference type="EMBL" id="CP060635">
    <property type="protein sequence ID" value="QNM08242.1"/>
    <property type="molecule type" value="Genomic_DNA"/>
</dbReference>
<feature type="transmembrane region" description="Helical" evidence="13">
    <location>
        <begin position="168"/>
        <end position="193"/>
    </location>
</feature>
<dbReference type="GO" id="GO:0006811">
    <property type="term" value="P:monoatomic ion transport"/>
    <property type="evidence" value="ECO:0007669"/>
    <property type="project" value="UniProtKB-KW"/>
</dbReference>
<feature type="transmembrane region" description="Helical" evidence="13">
    <location>
        <begin position="291"/>
        <end position="311"/>
    </location>
</feature>
<dbReference type="PANTHER" id="PTHR43298">
    <property type="entry name" value="MULTIDRUG RESISTANCE PROTEIN NORM-RELATED"/>
    <property type="match status" value="1"/>
</dbReference>
<evidence type="ECO:0000256" key="7">
    <source>
        <dbReference type="ARBA" id="ARBA00022475"/>
    </source>
</evidence>
<feature type="transmembrane region" description="Helical" evidence="13">
    <location>
        <begin position="424"/>
        <end position="442"/>
    </location>
</feature>
<dbReference type="GO" id="GO:0015297">
    <property type="term" value="F:antiporter activity"/>
    <property type="evidence" value="ECO:0007669"/>
    <property type="project" value="UniProtKB-KW"/>
</dbReference>
<dbReference type="Pfam" id="PF01554">
    <property type="entry name" value="MatE"/>
    <property type="match status" value="2"/>
</dbReference>
<keyword evidence="9 13" id="KW-1133">Transmembrane helix</keyword>
<dbReference type="PIRSF" id="PIRSF006603">
    <property type="entry name" value="DinF"/>
    <property type="match status" value="1"/>
</dbReference>
<evidence type="ECO:0000256" key="10">
    <source>
        <dbReference type="ARBA" id="ARBA00023065"/>
    </source>
</evidence>
<evidence type="ECO:0000256" key="12">
    <source>
        <dbReference type="ARBA" id="ARBA00031636"/>
    </source>
</evidence>
<keyword evidence="8 13" id="KW-0812">Transmembrane</keyword>
<dbReference type="PANTHER" id="PTHR43298:SF2">
    <property type="entry name" value="FMN_FAD EXPORTER YEEO-RELATED"/>
    <property type="match status" value="1"/>
</dbReference>
<comment type="function">
    <text evidence="1">Multidrug efflux pump.</text>
</comment>
<feature type="transmembrane region" description="Helical" evidence="13">
    <location>
        <begin position="138"/>
        <end position="156"/>
    </location>
</feature>
<evidence type="ECO:0000256" key="11">
    <source>
        <dbReference type="ARBA" id="ARBA00023136"/>
    </source>
</evidence>
<evidence type="ECO:0000256" key="6">
    <source>
        <dbReference type="ARBA" id="ARBA00022449"/>
    </source>
</evidence>
<feature type="transmembrane region" description="Helical" evidence="13">
    <location>
        <begin position="364"/>
        <end position="388"/>
    </location>
</feature>
<evidence type="ECO:0000256" key="9">
    <source>
        <dbReference type="ARBA" id="ARBA00022989"/>
    </source>
</evidence>
<feature type="transmembrane region" description="Helical" evidence="13">
    <location>
        <begin position="199"/>
        <end position="225"/>
    </location>
</feature>
<evidence type="ECO:0000256" key="1">
    <source>
        <dbReference type="ARBA" id="ARBA00003408"/>
    </source>
</evidence>
<name>A0A7G9GBR0_9FIRM</name>
<evidence type="ECO:0000313" key="14">
    <source>
        <dbReference type="EMBL" id="QNM08242.1"/>
    </source>
</evidence>
<dbReference type="Proteomes" id="UP000515860">
    <property type="component" value="Chromosome"/>
</dbReference>
<organism evidence="14 15">
    <name type="scientific">Wansuia hejianensis</name>
    <dbReference type="NCBI Taxonomy" id="2763667"/>
    <lineage>
        <taxon>Bacteria</taxon>
        <taxon>Bacillati</taxon>
        <taxon>Bacillota</taxon>
        <taxon>Clostridia</taxon>
        <taxon>Lachnospirales</taxon>
        <taxon>Lachnospiraceae</taxon>
        <taxon>Wansuia</taxon>
    </lineage>
</organism>
<comment type="similarity">
    <text evidence="3">Belongs to the multi antimicrobial extrusion (MATE) (TC 2.A.66.1) family.</text>
</comment>
<gene>
    <name evidence="14" type="ORF">H9Q79_15340</name>
</gene>
<dbReference type="KEGG" id="whj:H9Q79_15340"/>
<evidence type="ECO:0000256" key="5">
    <source>
        <dbReference type="ARBA" id="ARBA00022448"/>
    </source>
</evidence>
<keyword evidence="11 13" id="KW-0472">Membrane</keyword>
<dbReference type="NCBIfam" id="TIGR00797">
    <property type="entry name" value="matE"/>
    <property type="match status" value="1"/>
</dbReference>
<evidence type="ECO:0000256" key="8">
    <source>
        <dbReference type="ARBA" id="ARBA00022692"/>
    </source>
</evidence>
<keyword evidence="5" id="KW-0813">Transport</keyword>
<feature type="transmembrane region" description="Helical" evidence="13">
    <location>
        <begin position="100"/>
        <end position="118"/>
    </location>
</feature>
<reference evidence="14 15" key="1">
    <citation type="submission" date="2020-08" db="EMBL/GenBank/DDBJ databases">
        <authorList>
            <person name="Liu C."/>
            <person name="Sun Q."/>
        </authorList>
    </citation>
    <scope>NUCLEOTIDE SEQUENCE [LARGE SCALE GENOMIC DNA]</scope>
    <source>
        <strain evidence="14 15">NSJ-29</strain>
    </source>
</reference>
<evidence type="ECO:0000313" key="15">
    <source>
        <dbReference type="Proteomes" id="UP000515860"/>
    </source>
</evidence>
<dbReference type="InterPro" id="IPR002528">
    <property type="entry name" value="MATE_fam"/>
</dbReference>
<dbReference type="RefSeq" id="WP_118647132.1">
    <property type="nucleotide sequence ID" value="NZ_CP060635.1"/>
</dbReference>
<dbReference type="InterPro" id="IPR050222">
    <property type="entry name" value="MATE_MdtK"/>
</dbReference>
<feature type="transmembrane region" description="Helical" evidence="13">
    <location>
        <begin position="246"/>
        <end position="271"/>
    </location>
</feature>
<dbReference type="GO" id="GO:0042910">
    <property type="term" value="F:xenobiotic transmembrane transporter activity"/>
    <property type="evidence" value="ECO:0007669"/>
    <property type="project" value="InterPro"/>
</dbReference>
<dbReference type="CDD" id="cd13144">
    <property type="entry name" value="MATE_like_4"/>
    <property type="match status" value="1"/>
</dbReference>
<evidence type="ECO:0000256" key="13">
    <source>
        <dbReference type="SAM" id="Phobius"/>
    </source>
</evidence>
<keyword evidence="10" id="KW-0406">Ion transport</keyword>
<keyword evidence="15" id="KW-1185">Reference proteome</keyword>
<accession>A0A7G9GBR0</accession>
<evidence type="ECO:0000256" key="4">
    <source>
        <dbReference type="ARBA" id="ARBA00020268"/>
    </source>
</evidence>
<comment type="subcellular location">
    <subcellularLocation>
        <location evidence="2">Cell membrane</location>
        <topology evidence="2">Multi-pass membrane protein</topology>
    </subcellularLocation>
</comment>
<evidence type="ECO:0000256" key="3">
    <source>
        <dbReference type="ARBA" id="ARBA00010199"/>
    </source>
</evidence>
<dbReference type="GO" id="GO:0005886">
    <property type="term" value="C:plasma membrane"/>
    <property type="evidence" value="ECO:0007669"/>
    <property type="project" value="UniProtKB-SubCell"/>
</dbReference>
<evidence type="ECO:0000256" key="2">
    <source>
        <dbReference type="ARBA" id="ARBA00004651"/>
    </source>
</evidence>
<proteinExistence type="inferred from homology"/>
<keyword evidence="7" id="KW-1003">Cell membrane</keyword>
<keyword evidence="6" id="KW-0050">Antiport</keyword>
<protein>
    <recommendedName>
        <fullName evidence="4">Probable multidrug resistance protein NorM</fullName>
    </recommendedName>
    <alternativeName>
        <fullName evidence="12">Multidrug-efflux transporter</fullName>
    </alternativeName>
</protein>